<dbReference type="CDD" id="cd00438">
    <property type="entry name" value="cupin_RmlC"/>
    <property type="match status" value="1"/>
</dbReference>
<dbReference type="AlphaFoldDB" id="A0A1J4SBI6"/>
<dbReference type="EMBL" id="MNUO01000080">
    <property type="protein sequence ID" value="OIN96755.1"/>
    <property type="molecule type" value="Genomic_DNA"/>
</dbReference>
<dbReference type="GO" id="GO:0019305">
    <property type="term" value="P:dTDP-rhamnose biosynthetic process"/>
    <property type="evidence" value="ECO:0007669"/>
    <property type="project" value="UniProtKB-UniRule"/>
</dbReference>
<comment type="function">
    <text evidence="3">Catalyzes the epimerization of the C3' and C5'positions of dTDP-6-deoxy-D-xylo-4-hexulose, forming dTDP-6-deoxy-L-lyxo-4-hexulose.</text>
</comment>
<reference evidence="4 5" key="1">
    <citation type="journal article" date="2016" name="Environ. Microbiol.">
        <title>Genomic resolution of a cold subsurface aquifer community provides metabolic insights for novel microbes adapted to high CO concentrations.</title>
        <authorList>
            <person name="Probst A.J."/>
            <person name="Castelle C.J."/>
            <person name="Singh A."/>
            <person name="Brown C.T."/>
            <person name="Anantharaman K."/>
            <person name="Sharon I."/>
            <person name="Hug L.A."/>
            <person name="Burstein D."/>
            <person name="Emerson J.B."/>
            <person name="Thomas B.C."/>
            <person name="Banfield J.F."/>
        </authorList>
    </citation>
    <scope>NUCLEOTIDE SEQUENCE [LARGE SCALE GENOMIC DNA]</scope>
    <source>
        <strain evidence="4">CG1_02_38_46</strain>
    </source>
</reference>
<protein>
    <recommendedName>
        <fullName evidence="3">dTDP-4-dehydrorhamnose 3,5-epimerase</fullName>
        <ecNumber evidence="3">5.1.3.13</ecNumber>
    </recommendedName>
    <alternativeName>
        <fullName evidence="3">Thymidine diphospho-4-keto-rhamnose 3,5-epimerase</fullName>
    </alternativeName>
</protein>
<accession>A0A1J4SBI6</accession>
<comment type="subunit">
    <text evidence="3">Homodimer.</text>
</comment>
<dbReference type="SUPFAM" id="SSF51182">
    <property type="entry name" value="RmlC-like cupins"/>
    <property type="match status" value="1"/>
</dbReference>
<dbReference type="InterPro" id="IPR000888">
    <property type="entry name" value="RmlC-like"/>
</dbReference>
<dbReference type="PANTHER" id="PTHR21047">
    <property type="entry name" value="DTDP-6-DEOXY-D-GLUCOSE-3,5 EPIMERASE"/>
    <property type="match status" value="1"/>
</dbReference>
<evidence type="ECO:0000313" key="4">
    <source>
        <dbReference type="EMBL" id="OIN96755.1"/>
    </source>
</evidence>
<dbReference type="Gene3D" id="2.60.120.10">
    <property type="entry name" value="Jelly Rolls"/>
    <property type="match status" value="1"/>
</dbReference>
<sequence length="188" mass="21759">MPFNFKKLEIPDLILIEPVIFGDERGFFAETYKFSDFEKVGIKYQFVQDNHSKSKKNILRGLHYQLNPGAQGKLVRVIKGSVFDVAVDIRKGSPYYKKWVSIILSNENKNMLWVPPGFAHGFLVLEDDTEVFYKATAEYSQQLDRGILWNDTEIGIKWPVENPVFSEKDVKNPLLCNAENNFVYKKES</sequence>
<proteinExistence type="inferred from homology"/>
<dbReference type="UniPathway" id="UPA00124"/>
<dbReference type="NCBIfam" id="TIGR01221">
    <property type="entry name" value="rmlC"/>
    <property type="match status" value="1"/>
</dbReference>
<dbReference type="Pfam" id="PF00908">
    <property type="entry name" value="dTDP_sugar_isom"/>
    <property type="match status" value="1"/>
</dbReference>
<gene>
    <name evidence="4" type="ORF">AUJ66_05405</name>
</gene>
<dbReference type="InterPro" id="IPR011051">
    <property type="entry name" value="RmlC_Cupin_sf"/>
</dbReference>
<dbReference type="PANTHER" id="PTHR21047:SF2">
    <property type="entry name" value="THYMIDINE DIPHOSPHO-4-KETO-RHAMNOSE 3,5-EPIMERASE"/>
    <property type="match status" value="1"/>
</dbReference>
<keyword evidence="3" id="KW-0413">Isomerase</keyword>
<dbReference type="Proteomes" id="UP000182278">
    <property type="component" value="Unassembled WGS sequence"/>
</dbReference>
<dbReference type="STRING" id="1817893.AUJ66_05405"/>
<feature type="active site" description="Proton acceptor" evidence="1">
    <location>
        <position position="63"/>
    </location>
</feature>
<dbReference type="GO" id="GO:0005829">
    <property type="term" value="C:cytosol"/>
    <property type="evidence" value="ECO:0007669"/>
    <property type="project" value="TreeGrafter"/>
</dbReference>
<evidence type="ECO:0000256" key="2">
    <source>
        <dbReference type="PIRSR" id="PIRSR600888-3"/>
    </source>
</evidence>
<dbReference type="InterPro" id="IPR014710">
    <property type="entry name" value="RmlC-like_jellyroll"/>
</dbReference>
<evidence type="ECO:0000256" key="3">
    <source>
        <dbReference type="RuleBase" id="RU364069"/>
    </source>
</evidence>
<comment type="pathway">
    <text evidence="3">Carbohydrate biosynthesis; dTDP-L-rhamnose biosynthesis.</text>
</comment>
<feature type="site" description="Participates in a stacking interaction with the thymidine ring of dTDP-4-oxo-6-deoxyglucose" evidence="2">
    <location>
        <position position="139"/>
    </location>
</feature>
<dbReference type="GO" id="GO:0008830">
    <property type="term" value="F:dTDP-4-dehydrorhamnose 3,5-epimerase activity"/>
    <property type="evidence" value="ECO:0007669"/>
    <property type="project" value="UniProtKB-UniRule"/>
</dbReference>
<comment type="catalytic activity">
    <reaction evidence="3">
        <text>dTDP-4-dehydro-6-deoxy-alpha-D-glucose = dTDP-4-dehydro-beta-L-rhamnose</text>
        <dbReference type="Rhea" id="RHEA:16969"/>
        <dbReference type="ChEBI" id="CHEBI:57649"/>
        <dbReference type="ChEBI" id="CHEBI:62830"/>
        <dbReference type="EC" id="5.1.3.13"/>
    </reaction>
</comment>
<dbReference type="EC" id="5.1.3.13" evidence="3"/>
<feature type="active site" description="Proton donor" evidence="1">
    <location>
        <position position="133"/>
    </location>
</feature>
<comment type="caution">
    <text evidence="4">The sequence shown here is derived from an EMBL/GenBank/DDBJ whole genome shotgun (WGS) entry which is preliminary data.</text>
</comment>
<dbReference type="GO" id="GO:0000271">
    <property type="term" value="P:polysaccharide biosynthetic process"/>
    <property type="evidence" value="ECO:0007669"/>
    <property type="project" value="TreeGrafter"/>
</dbReference>
<organism evidence="4 5">
    <name type="scientific">Candidatus Desantisbacteria bacterium CG1_02_38_46</name>
    <dbReference type="NCBI Taxonomy" id="1817893"/>
    <lineage>
        <taxon>Bacteria</taxon>
        <taxon>Candidatus Desantisiibacteriota</taxon>
    </lineage>
</organism>
<evidence type="ECO:0000313" key="5">
    <source>
        <dbReference type="Proteomes" id="UP000182278"/>
    </source>
</evidence>
<name>A0A1J4SBI6_9BACT</name>
<comment type="similarity">
    <text evidence="3">Belongs to the dTDP-4-dehydrorhamnose 3,5-epimerase family.</text>
</comment>
<evidence type="ECO:0000256" key="1">
    <source>
        <dbReference type="PIRSR" id="PIRSR600888-1"/>
    </source>
</evidence>